<comment type="subcellular location">
    <subcellularLocation>
        <location evidence="1">Membrane</location>
        <topology evidence="1">Multi-pass membrane protein</topology>
    </subcellularLocation>
</comment>
<keyword evidence="6 7" id="KW-0472">Membrane</keyword>
<keyword evidence="3" id="KW-0547">Nucleotide-binding</keyword>
<dbReference type="InterPro" id="IPR003593">
    <property type="entry name" value="AAA+_ATPase"/>
</dbReference>
<evidence type="ECO:0000256" key="3">
    <source>
        <dbReference type="ARBA" id="ARBA00022741"/>
    </source>
</evidence>
<feature type="transmembrane region" description="Helical" evidence="7">
    <location>
        <begin position="136"/>
        <end position="159"/>
    </location>
</feature>
<evidence type="ECO:0000313" key="9">
    <source>
        <dbReference type="EMBL" id="SVB00839.1"/>
    </source>
</evidence>
<evidence type="ECO:0000256" key="2">
    <source>
        <dbReference type="ARBA" id="ARBA00022692"/>
    </source>
</evidence>
<dbReference type="InterPro" id="IPR017871">
    <property type="entry name" value="ABC_transporter-like_CS"/>
</dbReference>
<dbReference type="CDD" id="cd18544">
    <property type="entry name" value="ABC_6TM_TmrA_like"/>
    <property type="match status" value="1"/>
</dbReference>
<dbReference type="InterPro" id="IPR003439">
    <property type="entry name" value="ABC_transporter-like_ATP-bd"/>
</dbReference>
<dbReference type="AlphaFoldDB" id="A0A382AHH9"/>
<reference evidence="9" key="1">
    <citation type="submission" date="2018-05" db="EMBL/GenBank/DDBJ databases">
        <authorList>
            <person name="Lanie J.A."/>
            <person name="Ng W.-L."/>
            <person name="Kazmierczak K.M."/>
            <person name="Andrzejewski T.M."/>
            <person name="Davidsen T.M."/>
            <person name="Wayne K.J."/>
            <person name="Tettelin H."/>
            <person name="Glass J.I."/>
            <person name="Rusch D."/>
            <person name="Podicherti R."/>
            <person name="Tsui H.-C.T."/>
            <person name="Winkler M.E."/>
        </authorList>
    </citation>
    <scope>NUCLEOTIDE SEQUENCE</scope>
</reference>
<dbReference type="GO" id="GO:0005524">
    <property type="term" value="F:ATP binding"/>
    <property type="evidence" value="ECO:0007669"/>
    <property type="project" value="UniProtKB-KW"/>
</dbReference>
<dbReference type="SUPFAM" id="SSF52540">
    <property type="entry name" value="P-loop containing nucleoside triphosphate hydrolases"/>
    <property type="match status" value="1"/>
</dbReference>
<feature type="domain" description="ABC transmembrane type-1" evidence="8">
    <location>
        <begin position="27"/>
        <end position="308"/>
    </location>
</feature>
<evidence type="ECO:0000259" key="8">
    <source>
        <dbReference type="PROSITE" id="PS50929"/>
    </source>
</evidence>
<dbReference type="Pfam" id="PF00005">
    <property type="entry name" value="ABC_tran"/>
    <property type="match status" value="1"/>
</dbReference>
<feature type="non-terminal residue" evidence="9">
    <location>
        <position position="509"/>
    </location>
</feature>
<dbReference type="PANTHER" id="PTHR24221:SF587">
    <property type="entry name" value="ABC TRANSPORTER RELATED"/>
    <property type="match status" value="1"/>
</dbReference>
<dbReference type="InterPro" id="IPR036640">
    <property type="entry name" value="ABC1_TM_sf"/>
</dbReference>
<feature type="transmembrane region" description="Helical" evidence="7">
    <location>
        <begin position="61"/>
        <end position="79"/>
    </location>
</feature>
<dbReference type="GO" id="GO:0016020">
    <property type="term" value="C:membrane"/>
    <property type="evidence" value="ECO:0007669"/>
    <property type="project" value="UniProtKB-SubCell"/>
</dbReference>
<evidence type="ECO:0000256" key="7">
    <source>
        <dbReference type="SAM" id="Phobius"/>
    </source>
</evidence>
<keyword evidence="4" id="KW-0067">ATP-binding</keyword>
<evidence type="ECO:0000256" key="6">
    <source>
        <dbReference type="ARBA" id="ARBA00023136"/>
    </source>
</evidence>
<gene>
    <name evidence="9" type="ORF">METZ01_LOCUS153693</name>
</gene>
<keyword evidence="5 7" id="KW-1133">Transmembrane helix</keyword>
<dbReference type="SMART" id="SM00382">
    <property type="entry name" value="AAA"/>
    <property type="match status" value="1"/>
</dbReference>
<dbReference type="PROSITE" id="PS00211">
    <property type="entry name" value="ABC_TRANSPORTER_1"/>
    <property type="match status" value="1"/>
</dbReference>
<dbReference type="GO" id="GO:0140359">
    <property type="term" value="F:ABC-type transporter activity"/>
    <property type="evidence" value="ECO:0007669"/>
    <property type="project" value="InterPro"/>
</dbReference>
<dbReference type="EMBL" id="UINC01025374">
    <property type="protein sequence ID" value="SVB00839.1"/>
    <property type="molecule type" value="Genomic_DNA"/>
</dbReference>
<dbReference type="SUPFAM" id="SSF90123">
    <property type="entry name" value="ABC transporter transmembrane region"/>
    <property type="match status" value="1"/>
</dbReference>
<feature type="non-terminal residue" evidence="9">
    <location>
        <position position="1"/>
    </location>
</feature>
<evidence type="ECO:0000256" key="5">
    <source>
        <dbReference type="ARBA" id="ARBA00022989"/>
    </source>
</evidence>
<feature type="transmembrane region" description="Helical" evidence="7">
    <location>
        <begin position="21"/>
        <end position="41"/>
    </location>
</feature>
<feature type="transmembrane region" description="Helical" evidence="7">
    <location>
        <begin position="165"/>
        <end position="183"/>
    </location>
</feature>
<evidence type="ECO:0000256" key="4">
    <source>
        <dbReference type="ARBA" id="ARBA00022840"/>
    </source>
</evidence>
<dbReference type="Gene3D" id="3.40.50.300">
    <property type="entry name" value="P-loop containing nucleotide triphosphate hydrolases"/>
    <property type="match status" value="1"/>
</dbReference>
<feature type="transmembrane region" description="Helical" evidence="7">
    <location>
        <begin position="272"/>
        <end position="289"/>
    </location>
</feature>
<dbReference type="GO" id="GO:0016887">
    <property type="term" value="F:ATP hydrolysis activity"/>
    <property type="evidence" value="ECO:0007669"/>
    <property type="project" value="InterPro"/>
</dbReference>
<dbReference type="InterPro" id="IPR011527">
    <property type="entry name" value="ABC1_TM_dom"/>
</dbReference>
<name>A0A382AHH9_9ZZZZ</name>
<dbReference type="InterPro" id="IPR027417">
    <property type="entry name" value="P-loop_NTPase"/>
</dbReference>
<organism evidence="9">
    <name type="scientific">marine metagenome</name>
    <dbReference type="NCBI Taxonomy" id="408172"/>
    <lineage>
        <taxon>unclassified sequences</taxon>
        <taxon>metagenomes</taxon>
        <taxon>ecological metagenomes</taxon>
    </lineage>
</organism>
<dbReference type="InterPro" id="IPR039421">
    <property type="entry name" value="Type_1_exporter"/>
</dbReference>
<keyword evidence="2 7" id="KW-0812">Transmembrane</keyword>
<feature type="transmembrane region" description="Helical" evidence="7">
    <location>
        <begin position="243"/>
        <end position="266"/>
    </location>
</feature>
<accession>A0A382AHH9</accession>
<proteinExistence type="predicted"/>
<dbReference type="PANTHER" id="PTHR24221">
    <property type="entry name" value="ATP-BINDING CASSETTE SUB-FAMILY B"/>
    <property type="match status" value="1"/>
</dbReference>
<dbReference type="Pfam" id="PF00664">
    <property type="entry name" value="ABC_membrane"/>
    <property type="match status" value="1"/>
</dbReference>
<sequence>VQERPFNLRLALRLIAYLGPYKLRVTAALSLILLTAVSSQLGPRLTQIGVDEHILTGDLDGLYGIIGLYFASLAVQYLAQYGQTRVTELTGQYVMRDMRRQIFLHLQRLPMRYFDRTPVGRTMTRTTNDVEALNEFFAEGIVSVFMDLATLIAIIAFMADMNLRLTLVSCTVIPLLAVTTFYLQGKAMVAYRELRRRLARLNAYLQENITGMEVVQLFNRQGRNLRDFDGEHLPYRRAEDREIFYYSVFFPFTEFVGTVGMALIVWYGAGAVVQNLIDVGVLAAFLQYIRRFFRPIMDISDRYALLQNAMAASERIFDLLDTPPEPAGGPAGRIGRRQEGVAIEFDRVFFKYDPEATDWILKDVSFRVPAGQSLALVGATGSGKTTIVNLLCRFYEAQQGNVRVDGLDVREWDVEELRRRIAIVQQDVFLFSGDIESNIRLGEERITKDQICTVARYVNADRFVEWLPKGYSQHVAEGGSNLSGGQRQLLSFARALAFDPEILVLDEAT</sequence>
<dbReference type="Gene3D" id="1.20.1560.10">
    <property type="entry name" value="ABC transporter type 1, transmembrane domain"/>
    <property type="match status" value="1"/>
</dbReference>
<protein>
    <recommendedName>
        <fullName evidence="8">ABC transmembrane type-1 domain-containing protein</fullName>
    </recommendedName>
</protein>
<evidence type="ECO:0000256" key="1">
    <source>
        <dbReference type="ARBA" id="ARBA00004141"/>
    </source>
</evidence>
<dbReference type="PROSITE" id="PS50929">
    <property type="entry name" value="ABC_TM1F"/>
    <property type="match status" value="1"/>
</dbReference>